<evidence type="ECO:0000256" key="3">
    <source>
        <dbReference type="RuleBase" id="RU004475"/>
    </source>
</evidence>
<proteinExistence type="inferred from homology"/>
<dbReference type="Gene3D" id="3.40.50.720">
    <property type="entry name" value="NAD(P)-binding Rossmann-like Domain"/>
    <property type="match status" value="1"/>
</dbReference>
<dbReference type="PROSITE" id="PS51257">
    <property type="entry name" value="PROKAR_LIPOPROTEIN"/>
    <property type="match status" value="1"/>
</dbReference>
<dbReference type="AlphaFoldDB" id="A0A8B9QFV1"/>
<dbReference type="Pfam" id="PF01073">
    <property type="entry name" value="3Beta_HSD"/>
    <property type="match status" value="1"/>
</dbReference>
<reference evidence="5" key="1">
    <citation type="submission" date="2025-08" db="UniProtKB">
        <authorList>
            <consortium name="Ensembl"/>
        </authorList>
    </citation>
    <scope>IDENTIFICATION</scope>
</reference>
<evidence type="ECO:0000256" key="2">
    <source>
        <dbReference type="ARBA" id="ARBA00023002"/>
    </source>
</evidence>
<dbReference type="InterPro" id="IPR050177">
    <property type="entry name" value="Lipid_A_modif_metabolic_enz"/>
</dbReference>
<dbReference type="SUPFAM" id="SSF51735">
    <property type="entry name" value="NAD(P)-binding Rossmann-fold domains"/>
    <property type="match status" value="1"/>
</dbReference>
<dbReference type="InterPro" id="IPR002225">
    <property type="entry name" value="3Beta_OHSteriod_DH/Estase"/>
</dbReference>
<dbReference type="Ensembl" id="ENSAOWT00000029609.1">
    <property type="protein sequence ID" value="ENSAOWP00000026130.1"/>
    <property type="gene ID" value="ENSAOWG00000017608.1"/>
</dbReference>
<keyword evidence="6" id="KW-1185">Reference proteome</keyword>
<organism evidence="5 6">
    <name type="scientific">Apteryx owenii</name>
    <name type="common">Little spotted kiwi</name>
    <dbReference type="NCBI Taxonomy" id="8824"/>
    <lineage>
        <taxon>Eukaryota</taxon>
        <taxon>Metazoa</taxon>
        <taxon>Chordata</taxon>
        <taxon>Craniata</taxon>
        <taxon>Vertebrata</taxon>
        <taxon>Euteleostomi</taxon>
        <taxon>Archelosauria</taxon>
        <taxon>Archosauria</taxon>
        <taxon>Dinosauria</taxon>
        <taxon>Saurischia</taxon>
        <taxon>Theropoda</taxon>
        <taxon>Coelurosauria</taxon>
        <taxon>Aves</taxon>
        <taxon>Palaeognathae</taxon>
        <taxon>Apterygiformes</taxon>
        <taxon>Apterygidae</taxon>
        <taxon>Apteryx</taxon>
    </lineage>
</organism>
<feature type="domain" description="3-beta hydroxysteroid dehydrogenase/isomerase" evidence="4">
    <location>
        <begin position="28"/>
        <end position="294"/>
    </location>
</feature>
<evidence type="ECO:0000259" key="4">
    <source>
        <dbReference type="Pfam" id="PF01073"/>
    </source>
</evidence>
<name>A0A8B9QFV1_APTOW</name>
<accession>A0A8B9QFV1</accession>
<evidence type="ECO:0000256" key="1">
    <source>
        <dbReference type="ARBA" id="ARBA00009219"/>
    </source>
</evidence>
<dbReference type="PANTHER" id="PTHR43245:SF51">
    <property type="entry name" value="SHORT CHAIN DEHYDROGENASE_REDUCTASE FAMILY 42E, MEMBER 2"/>
    <property type="match status" value="1"/>
</dbReference>
<evidence type="ECO:0000313" key="6">
    <source>
        <dbReference type="Proteomes" id="UP000694424"/>
    </source>
</evidence>
<dbReference type="GO" id="GO:0016616">
    <property type="term" value="F:oxidoreductase activity, acting on the CH-OH group of donors, NAD or NADP as acceptor"/>
    <property type="evidence" value="ECO:0007669"/>
    <property type="project" value="InterPro"/>
</dbReference>
<dbReference type="InterPro" id="IPR036291">
    <property type="entry name" value="NAD(P)-bd_dom_sf"/>
</dbReference>
<dbReference type="GO" id="GO:0006694">
    <property type="term" value="P:steroid biosynthetic process"/>
    <property type="evidence" value="ECO:0007669"/>
    <property type="project" value="InterPro"/>
</dbReference>
<dbReference type="FunFam" id="3.40.50.720:FF:000495">
    <property type="entry name" value="3 hydroxysteroid dehydrogenase, putative"/>
    <property type="match status" value="1"/>
</dbReference>
<keyword evidence="2 3" id="KW-0560">Oxidoreductase</keyword>
<dbReference type="Proteomes" id="UP000694424">
    <property type="component" value="Unplaced"/>
</dbReference>
<dbReference type="PANTHER" id="PTHR43245">
    <property type="entry name" value="BIFUNCTIONAL POLYMYXIN RESISTANCE PROTEIN ARNA"/>
    <property type="match status" value="1"/>
</dbReference>
<sequence length="394" mass="44422">MVRSWQQLSRYSSTTKTSSKMDGAWVYLVTGGCGFIGEKIVELLAQQDYVKEVRVFDSVPREELEKFTTATTHVTVMKGDIRDYNLLLAAMQGAHVVIHTAAIVDYGNTVPFWEMRAVNVGGTENVLRACCVLNIPYVVYTSSIAAVGPNTSHEPMFRGNEDTKYSGEVELPYGKTKAMAEKLVAEANGRKVQNNGGKLATCIIRANTVYGEKATFLKDLYLLAKARNSVLNYLEPENTERNCTYVGNVAWMHVLAARNLQLKPDLLAGQVYYSYDDTPTRKGFLIRHQLLSSMDPSVRLGSRIPYWKMWLIIHLHRIIKVLLYPFWKPQPFLNLPLLNTIVTTFSYETDKASRHFGYKPLFSWAESKQRTAQWLKATTGNMGSHQAQAAKQDG</sequence>
<reference evidence="5" key="2">
    <citation type="submission" date="2025-09" db="UniProtKB">
        <authorList>
            <consortium name="Ensembl"/>
        </authorList>
    </citation>
    <scope>IDENTIFICATION</scope>
</reference>
<protein>
    <recommendedName>
        <fullName evidence="4">3-beta hydroxysteroid dehydrogenase/isomerase domain-containing protein</fullName>
    </recommendedName>
</protein>
<comment type="similarity">
    <text evidence="1 3">Belongs to the 3-beta-HSD family.</text>
</comment>
<evidence type="ECO:0000313" key="5">
    <source>
        <dbReference type="Ensembl" id="ENSAOWP00000026130.1"/>
    </source>
</evidence>